<dbReference type="Proteomes" id="UP000236248">
    <property type="component" value="Chromosome NCAV"/>
</dbReference>
<gene>
    <name evidence="1" type="ORF">NCAV_0003</name>
</gene>
<organism evidence="1 2">
    <name type="scientific">Candidatus Nitrosocaldus cavascurensis</name>
    <dbReference type="NCBI Taxonomy" id="2058097"/>
    <lineage>
        <taxon>Archaea</taxon>
        <taxon>Nitrososphaerota</taxon>
        <taxon>Nitrososphaeria</taxon>
        <taxon>Candidatus Nitrosocaldales</taxon>
        <taxon>Candidatus Nitrosocaldaceae</taxon>
        <taxon>Candidatus Nitrosocaldus</taxon>
    </lineage>
</organism>
<dbReference type="Pfam" id="PF09754">
    <property type="entry name" value="PAC2"/>
    <property type="match status" value="1"/>
</dbReference>
<dbReference type="InterPro" id="IPR038389">
    <property type="entry name" value="PSMG2_sf"/>
</dbReference>
<evidence type="ECO:0008006" key="3">
    <source>
        <dbReference type="Google" id="ProtNLM"/>
    </source>
</evidence>
<evidence type="ECO:0000313" key="2">
    <source>
        <dbReference type="Proteomes" id="UP000236248"/>
    </source>
</evidence>
<dbReference type="EMBL" id="LT981265">
    <property type="protein sequence ID" value="SPC33203.1"/>
    <property type="molecule type" value="Genomic_DNA"/>
</dbReference>
<keyword evidence="2" id="KW-1185">Reference proteome</keyword>
<proteinExistence type="predicted"/>
<dbReference type="GeneID" id="41594110"/>
<dbReference type="KEGG" id="ncv:NCAV_0003"/>
<reference evidence="2" key="1">
    <citation type="submission" date="2018-01" db="EMBL/GenBank/DDBJ databases">
        <authorList>
            <person name="Kerou L M."/>
        </authorList>
    </citation>
    <scope>NUCLEOTIDE SEQUENCE [LARGE SCALE GENOMIC DNA]</scope>
    <source>
        <strain evidence="2">SCU2</strain>
    </source>
</reference>
<dbReference type="PANTHER" id="PTHR35610:SF7">
    <property type="entry name" value="3-ISOPROPYLMALATE DEHYDRATASE"/>
    <property type="match status" value="1"/>
</dbReference>
<dbReference type="RefSeq" id="WP_103286485.1">
    <property type="nucleotide sequence ID" value="NZ_LT981265.1"/>
</dbReference>
<sequence length="249" mass="28433">MLGTKVHYYPRLDKPVMVAALPDMGNVAGLCISTLLKGLNAELFAEVYAYWPPYVTYKDGVVEYRQSTYRFYYSSRDDLVIFGGDFNPTDPRRLYEVCYEVVNMAQRLSVKRLYTVGAALRPSVGAEPRVYGAVNNSSLIDVLKEHNILILEGEGQITGFNGLILGIAMERGLDAICILGEIDNPEIIQPRSAKRVLEKMLEISKIRGFDMSELDEEERRKRFMEEQLRYMNSMLERNKGKGRDIGIYY</sequence>
<dbReference type="SUPFAM" id="SSF159659">
    <property type="entry name" value="Cgl1923-like"/>
    <property type="match status" value="1"/>
</dbReference>
<evidence type="ECO:0000313" key="1">
    <source>
        <dbReference type="EMBL" id="SPC33203.1"/>
    </source>
</evidence>
<dbReference type="InterPro" id="IPR019151">
    <property type="entry name" value="Proteasome_assmbl_chaperone_2"/>
</dbReference>
<protein>
    <recommendedName>
        <fullName evidence="3">Proteasome assembly chaperone family protein</fullName>
    </recommendedName>
</protein>
<dbReference type="Gene3D" id="3.40.50.10900">
    <property type="entry name" value="PAC-like subunit"/>
    <property type="match status" value="1"/>
</dbReference>
<accession>A0A2K5ANH9</accession>
<dbReference type="PANTHER" id="PTHR35610">
    <property type="entry name" value="3-ISOPROPYLMALATE DEHYDRATASE-RELATED"/>
    <property type="match status" value="1"/>
</dbReference>
<dbReference type="AlphaFoldDB" id="A0A2K5ANH9"/>
<name>A0A2K5ANH9_9ARCH</name>